<gene>
    <name evidence="2" type="ORF">F2Q70_00016017</name>
</gene>
<organism evidence="2">
    <name type="scientific">Brassica cretica</name>
    <name type="common">Mustard</name>
    <dbReference type="NCBI Taxonomy" id="69181"/>
    <lineage>
        <taxon>Eukaryota</taxon>
        <taxon>Viridiplantae</taxon>
        <taxon>Streptophyta</taxon>
        <taxon>Embryophyta</taxon>
        <taxon>Tracheophyta</taxon>
        <taxon>Spermatophyta</taxon>
        <taxon>Magnoliopsida</taxon>
        <taxon>eudicotyledons</taxon>
        <taxon>Gunneridae</taxon>
        <taxon>Pentapetalae</taxon>
        <taxon>rosids</taxon>
        <taxon>malvids</taxon>
        <taxon>Brassicales</taxon>
        <taxon>Brassicaceae</taxon>
        <taxon>Brassiceae</taxon>
        <taxon>Brassica</taxon>
    </lineage>
</organism>
<protein>
    <submittedName>
        <fullName evidence="2">Uncharacterized protein</fullName>
    </submittedName>
</protein>
<dbReference type="EMBL" id="QGKY02001250">
    <property type="protein sequence ID" value="KAF2563760.1"/>
    <property type="molecule type" value="Genomic_DNA"/>
</dbReference>
<feature type="compositionally biased region" description="Polar residues" evidence="1">
    <location>
        <begin position="28"/>
        <end position="38"/>
    </location>
</feature>
<proteinExistence type="predicted"/>
<reference evidence="2" key="1">
    <citation type="submission" date="2019-12" db="EMBL/GenBank/DDBJ databases">
        <title>Genome sequencing and annotation of Brassica cretica.</title>
        <authorList>
            <person name="Studholme D.J."/>
            <person name="Sarris P.F."/>
        </authorList>
    </citation>
    <scope>NUCLEOTIDE SEQUENCE</scope>
    <source>
        <strain evidence="2">PFS-102/07</strain>
        <tissue evidence="2">Leaf</tissue>
    </source>
</reference>
<name>A0A8S9I2F9_BRACR</name>
<evidence type="ECO:0000313" key="2">
    <source>
        <dbReference type="EMBL" id="KAF2563760.1"/>
    </source>
</evidence>
<evidence type="ECO:0000256" key="1">
    <source>
        <dbReference type="SAM" id="MobiDB-lite"/>
    </source>
</evidence>
<dbReference type="AlphaFoldDB" id="A0A8S9I2F9"/>
<feature type="region of interest" description="Disordered" evidence="1">
    <location>
        <begin position="1"/>
        <end position="40"/>
    </location>
</feature>
<feature type="compositionally biased region" description="Polar residues" evidence="1">
    <location>
        <begin position="12"/>
        <end position="21"/>
    </location>
</feature>
<comment type="caution">
    <text evidence="2">The sequence shown here is derived from an EMBL/GenBank/DDBJ whole genome shotgun (WGS) entry which is preliminary data.</text>
</comment>
<sequence length="54" mass="5583">MKPSEPPKLVAASSNVSNDPSASEKGEATSQQQSNNGYALTVDEVIEQHIGALG</sequence>
<accession>A0A8S9I2F9</accession>